<dbReference type="InterPro" id="IPR001932">
    <property type="entry name" value="PPM-type_phosphatase-like_dom"/>
</dbReference>
<keyword evidence="1" id="KW-0479">Metal-binding</keyword>
<comment type="similarity">
    <text evidence="4">Belongs to the PP2C family.</text>
</comment>
<dbReference type="EMBL" id="JADBJN010000002">
    <property type="protein sequence ID" value="KAG5678745.1"/>
    <property type="molecule type" value="Genomic_DNA"/>
</dbReference>
<dbReference type="SMART" id="SM00332">
    <property type="entry name" value="PP2Cc"/>
    <property type="match status" value="1"/>
</dbReference>
<dbReference type="Proteomes" id="UP001107558">
    <property type="component" value="Chromosome 2"/>
</dbReference>
<dbReference type="PROSITE" id="PS01032">
    <property type="entry name" value="PPM_1"/>
    <property type="match status" value="1"/>
</dbReference>
<keyword evidence="2 4" id="KW-0378">Hydrolase</keyword>
<evidence type="ECO:0000313" key="6">
    <source>
        <dbReference type="EMBL" id="KAG5678745.1"/>
    </source>
</evidence>
<name>A0A9J6C9G8_POLVA</name>
<comment type="caution">
    <text evidence="6">The sequence shown here is derived from an EMBL/GenBank/DDBJ whole genome shotgun (WGS) entry which is preliminary data.</text>
</comment>
<dbReference type="AlphaFoldDB" id="A0A9J6C9G8"/>
<dbReference type="InterPro" id="IPR000222">
    <property type="entry name" value="PP2C_BS"/>
</dbReference>
<keyword evidence="3 4" id="KW-0904">Protein phosphatase</keyword>
<feature type="domain" description="PPM-type phosphatase" evidence="5">
    <location>
        <begin position="23"/>
        <end position="318"/>
    </location>
</feature>
<dbReference type="Pfam" id="PF00481">
    <property type="entry name" value="PP2C"/>
    <property type="match status" value="1"/>
</dbReference>
<evidence type="ECO:0000259" key="5">
    <source>
        <dbReference type="PROSITE" id="PS51746"/>
    </source>
</evidence>
<dbReference type="CDD" id="cd00143">
    <property type="entry name" value="PP2Cc"/>
    <property type="match status" value="1"/>
</dbReference>
<evidence type="ECO:0000256" key="3">
    <source>
        <dbReference type="ARBA" id="ARBA00022912"/>
    </source>
</evidence>
<dbReference type="PANTHER" id="PTHR47992">
    <property type="entry name" value="PROTEIN PHOSPHATASE"/>
    <property type="match status" value="1"/>
</dbReference>
<sequence length="345" mass="39155">MPSNNKKNENCWTERHEISSHCLVGAVAFQGRSSHMEDAFKIIPNINGSDVSIYGIFDGHAGEFAARYASDIILPTIADKISVTMNQIQMKIENSKKPKVENEDESEIETEKEILNPYITEDNKINYKLLLHEEIIAADKILIERMSRALLFCGTTLCVVLIDISNKLIICANVGDSRAVLCDNKGRAIALSHDHKPNDLLEMERIRKNGGFISNKEGCWRVEGSLATSRSLGDYPLKMKKVIIATPDIISFKFKDFKFFPKFLIIASDGLWDVFDNQQACDYMKEKLREHHCGARSLMKKAYAKRSSDNISVISIRFIKPKKPKTLSSLDPCSGTYEWLRWIPF</sequence>
<evidence type="ECO:0000256" key="1">
    <source>
        <dbReference type="ARBA" id="ARBA00022723"/>
    </source>
</evidence>
<dbReference type="GO" id="GO:0046872">
    <property type="term" value="F:metal ion binding"/>
    <property type="evidence" value="ECO:0007669"/>
    <property type="project" value="UniProtKB-KW"/>
</dbReference>
<dbReference type="InterPro" id="IPR036457">
    <property type="entry name" value="PPM-type-like_dom_sf"/>
</dbReference>
<accession>A0A9J6C9G8</accession>
<gene>
    <name evidence="6" type="ORF">PVAND_008390</name>
</gene>
<keyword evidence="7" id="KW-1185">Reference proteome</keyword>
<dbReference type="PROSITE" id="PS51746">
    <property type="entry name" value="PPM_2"/>
    <property type="match status" value="1"/>
</dbReference>
<dbReference type="SUPFAM" id="SSF81606">
    <property type="entry name" value="PP2C-like"/>
    <property type="match status" value="1"/>
</dbReference>
<organism evidence="6 7">
    <name type="scientific">Polypedilum vanderplanki</name>
    <name type="common">Sleeping chironomid midge</name>
    <dbReference type="NCBI Taxonomy" id="319348"/>
    <lineage>
        <taxon>Eukaryota</taxon>
        <taxon>Metazoa</taxon>
        <taxon>Ecdysozoa</taxon>
        <taxon>Arthropoda</taxon>
        <taxon>Hexapoda</taxon>
        <taxon>Insecta</taxon>
        <taxon>Pterygota</taxon>
        <taxon>Neoptera</taxon>
        <taxon>Endopterygota</taxon>
        <taxon>Diptera</taxon>
        <taxon>Nematocera</taxon>
        <taxon>Chironomoidea</taxon>
        <taxon>Chironomidae</taxon>
        <taxon>Chironominae</taxon>
        <taxon>Polypedilum</taxon>
        <taxon>Polypedilum</taxon>
    </lineage>
</organism>
<evidence type="ECO:0000256" key="2">
    <source>
        <dbReference type="ARBA" id="ARBA00022801"/>
    </source>
</evidence>
<dbReference type="Gene3D" id="3.60.40.10">
    <property type="entry name" value="PPM-type phosphatase domain"/>
    <property type="match status" value="1"/>
</dbReference>
<evidence type="ECO:0000313" key="7">
    <source>
        <dbReference type="Proteomes" id="UP001107558"/>
    </source>
</evidence>
<dbReference type="OrthoDB" id="343114at2759"/>
<proteinExistence type="inferred from homology"/>
<dbReference type="GO" id="GO:0004722">
    <property type="term" value="F:protein serine/threonine phosphatase activity"/>
    <property type="evidence" value="ECO:0007669"/>
    <property type="project" value="InterPro"/>
</dbReference>
<reference evidence="6" key="1">
    <citation type="submission" date="2021-03" db="EMBL/GenBank/DDBJ databases">
        <title>Chromosome level genome of the anhydrobiotic midge Polypedilum vanderplanki.</title>
        <authorList>
            <person name="Yoshida Y."/>
            <person name="Kikawada T."/>
            <person name="Gusev O."/>
        </authorList>
    </citation>
    <scope>NUCLEOTIDE SEQUENCE</scope>
    <source>
        <strain evidence="6">NIAS01</strain>
        <tissue evidence="6">Whole body or cell culture</tissue>
    </source>
</reference>
<protein>
    <recommendedName>
        <fullName evidence="5">PPM-type phosphatase domain-containing protein</fullName>
    </recommendedName>
</protein>
<evidence type="ECO:0000256" key="4">
    <source>
        <dbReference type="RuleBase" id="RU003465"/>
    </source>
</evidence>
<dbReference type="InterPro" id="IPR015655">
    <property type="entry name" value="PP2C"/>
</dbReference>